<keyword evidence="2" id="KW-1185">Reference proteome</keyword>
<dbReference type="OrthoDB" id="5624283at2"/>
<name>A0A1H4DLE8_9GAMM</name>
<proteinExistence type="predicted"/>
<evidence type="ECO:0000313" key="2">
    <source>
        <dbReference type="Proteomes" id="UP000199397"/>
    </source>
</evidence>
<dbReference type="EMBL" id="FNQP01000012">
    <property type="protein sequence ID" value="SEA73407.1"/>
    <property type="molecule type" value="Genomic_DNA"/>
</dbReference>
<organism evidence="1 2">
    <name type="scientific">Thiothrix caldifontis</name>
    <dbReference type="NCBI Taxonomy" id="525918"/>
    <lineage>
        <taxon>Bacteria</taxon>
        <taxon>Pseudomonadati</taxon>
        <taxon>Pseudomonadota</taxon>
        <taxon>Gammaproteobacteria</taxon>
        <taxon>Thiotrichales</taxon>
        <taxon>Thiotrichaceae</taxon>
        <taxon>Thiothrix</taxon>
    </lineage>
</organism>
<dbReference type="STRING" id="525918.SAMN05660964_02294"/>
<dbReference type="AlphaFoldDB" id="A0A1H4DLE8"/>
<evidence type="ECO:0000313" key="1">
    <source>
        <dbReference type="EMBL" id="SEA73407.1"/>
    </source>
</evidence>
<dbReference type="RefSeq" id="WP_093068779.1">
    <property type="nucleotide sequence ID" value="NZ_FNQP01000012.1"/>
</dbReference>
<sequence length="105" mass="12390">MQVEVIYHHGTLTFNRPLRFRQAHFTMQVDIPEQVVETEEVSFPAFDLSLFSAEVRAEIARLEAIQRLAISQPVPKVEEETEEQHLRWAAFELRNETRREQGRDL</sequence>
<dbReference type="Proteomes" id="UP000199397">
    <property type="component" value="Unassembled WGS sequence"/>
</dbReference>
<protein>
    <submittedName>
        <fullName evidence="1">Uncharacterized protein</fullName>
    </submittedName>
</protein>
<accession>A0A1H4DLE8</accession>
<gene>
    <name evidence="1" type="ORF">SAMN05660964_02294</name>
</gene>
<reference evidence="1 2" key="1">
    <citation type="submission" date="2016-10" db="EMBL/GenBank/DDBJ databases">
        <authorList>
            <person name="de Groot N.N."/>
        </authorList>
    </citation>
    <scope>NUCLEOTIDE SEQUENCE [LARGE SCALE GENOMIC DNA]</scope>
    <source>
        <strain evidence="1 2">DSM 21228</strain>
    </source>
</reference>